<keyword evidence="3" id="KW-1185">Reference proteome</keyword>
<name>A0A9X2ACN0_9FLAO</name>
<dbReference type="Proteomes" id="UP001139226">
    <property type="component" value="Unassembled WGS sequence"/>
</dbReference>
<reference evidence="2" key="1">
    <citation type="submission" date="2022-03" db="EMBL/GenBank/DDBJ databases">
        <title>Gramella crocea sp. nov., isolated from activated sludge of a seafood processing plant.</title>
        <authorList>
            <person name="Zhang X."/>
        </authorList>
    </citation>
    <scope>NUCLEOTIDE SEQUENCE</scope>
    <source>
        <strain evidence="2">YJ019</strain>
    </source>
</reference>
<evidence type="ECO:0000313" key="3">
    <source>
        <dbReference type="Proteomes" id="UP001139226"/>
    </source>
</evidence>
<dbReference type="Pfam" id="PF20862">
    <property type="entry name" value="DUF6843"/>
    <property type="match status" value="1"/>
</dbReference>
<dbReference type="RefSeq" id="WP_240714802.1">
    <property type="nucleotide sequence ID" value="NZ_JAKVTV010000012.1"/>
</dbReference>
<comment type="caution">
    <text evidence="2">The sequence shown here is derived from an EMBL/GenBank/DDBJ whole genome shotgun (WGS) entry which is preliminary data.</text>
</comment>
<feature type="domain" description="DUF6843" evidence="1">
    <location>
        <begin position="27"/>
        <end position="119"/>
    </location>
</feature>
<dbReference type="InterPro" id="IPR049293">
    <property type="entry name" value="DUF6843"/>
</dbReference>
<accession>A0A9X2ACN0</accession>
<organism evidence="2 3">
    <name type="scientific">Christiangramia lutea</name>
    <dbReference type="NCBI Taxonomy" id="1607951"/>
    <lineage>
        <taxon>Bacteria</taxon>
        <taxon>Pseudomonadati</taxon>
        <taxon>Bacteroidota</taxon>
        <taxon>Flavobacteriia</taxon>
        <taxon>Flavobacteriales</taxon>
        <taxon>Flavobacteriaceae</taxon>
        <taxon>Christiangramia</taxon>
    </lineage>
</organism>
<evidence type="ECO:0000313" key="2">
    <source>
        <dbReference type="EMBL" id="MCH4824637.1"/>
    </source>
</evidence>
<protein>
    <recommendedName>
        <fullName evidence="1">DUF6843 domain-containing protein</fullName>
    </recommendedName>
</protein>
<dbReference type="AlphaFoldDB" id="A0A9X2ACN0"/>
<dbReference type="PROSITE" id="PS51257">
    <property type="entry name" value="PROKAR_LIPOPROTEIN"/>
    <property type="match status" value="1"/>
</dbReference>
<dbReference type="EMBL" id="JAKVTV010000012">
    <property type="protein sequence ID" value="MCH4824637.1"/>
    <property type="molecule type" value="Genomic_DNA"/>
</dbReference>
<evidence type="ECO:0000259" key="1">
    <source>
        <dbReference type="Pfam" id="PF20862"/>
    </source>
</evidence>
<proteinExistence type="predicted"/>
<gene>
    <name evidence="2" type="ORF">ML462_15795</name>
</gene>
<sequence>METKILQYSKFSGLIFFLICSCIQNAEPETFLIPKDFRGRANIIYDQKCGLDEEYENGRRVYRIPEDGVLLTKFSKPSGFIDHKYYLVDKTGNRIELSKMNVRDYNEDYTISKNPKEPPRDTLGVFKWGTLGSAAQMNDDGYTFQEFFISDYNNLGKNYTKKYLSFTDLIKEKRKNCN</sequence>